<comment type="similarity">
    <text evidence="1">Belongs to the glycosyltransferase 2 family.</text>
</comment>
<dbReference type="InterPro" id="IPR001173">
    <property type="entry name" value="Glyco_trans_2-like"/>
</dbReference>
<gene>
    <name evidence="5" type="ORF">SAMN05216552_1021120</name>
</gene>
<evidence type="ECO:0000256" key="1">
    <source>
        <dbReference type="ARBA" id="ARBA00006739"/>
    </source>
</evidence>
<evidence type="ECO:0000313" key="5">
    <source>
        <dbReference type="EMBL" id="SFV03144.1"/>
    </source>
</evidence>
<name>A0A1I7L0S9_9BURK</name>
<dbReference type="SUPFAM" id="SSF53448">
    <property type="entry name" value="Nucleotide-diphospho-sugar transferases"/>
    <property type="match status" value="1"/>
</dbReference>
<dbReference type="PANTHER" id="PTHR43179">
    <property type="entry name" value="RHAMNOSYLTRANSFERASE WBBL"/>
    <property type="match status" value="1"/>
</dbReference>
<organism evidence="5 6">
    <name type="scientific">Pseudoduganella namucuonensis</name>
    <dbReference type="NCBI Taxonomy" id="1035707"/>
    <lineage>
        <taxon>Bacteria</taxon>
        <taxon>Pseudomonadati</taxon>
        <taxon>Pseudomonadota</taxon>
        <taxon>Betaproteobacteria</taxon>
        <taxon>Burkholderiales</taxon>
        <taxon>Oxalobacteraceae</taxon>
        <taxon>Telluria group</taxon>
        <taxon>Pseudoduganella</taxon>
    </lineage>
</organism>
<keyword evidence="3 5" id="KW-0808">Transferase</keyword>
<feature type="domain" description="Glycosyltransferase 2-like" evidence="4">
    <location>
        <begin position="244"/>
        <end position="423"/>
    </location>
</feature>
<dbReference type="STRING" id="1035707.SAMN05216552_1021120"/>
<dbReference type="PANTHER" id="PTHR43179:SF12">
    <property type="entry name" value="GALACTOFURANOSYLTRANSFERASE GLFT2"/>
    <property type="match status" value="1"/>
</dbReference>
<evidence type="ECO:0000259" key="4">
    <source>
        <dbReference type="Pfam" id="PF00535"/>
    </source>
</evidence>
<reference evidence="6" key="1">
    <citation type="submission" date="2016-10" db="EMBL/GenBank/DDBJ databases">
        <authorList>
            <person name="Varghese N."/>
            <person name="Submissions S."/>
        </authorList>
    </citation>
    <scope>NUCLEOTIDE SEQUENCE [LARGE SCALE GENOMIC DNA]</scope>
    <source>
        <strain evidence="6">CGMCC 1.11014</strain>
    </source>
</reference>
<dbReference type="EMBL" id="FPBO01000021">
    <property type="protein sequence ID" value="SFV03144.1"/>
    <property type="molecule type" value="Genomic_DNA"/>
</dbReference>
<dbReference type="Proteomes" id="UP000199391">
    <property type="component" value="Unassembled WGS sequence"/>
</dbReference>
<keyword evidence="2" id="KW-0328">Glycosyltransferase</keyword>
<accession>A0A1I7L0S9</accession>
<proteinExistence type="inferred from homology"/>
<sequence>MTHQQGGIPPFFLFCSPRLRDDALLSRAYETFQSGHYADALIAVEYLCRRYPAMHVPAILRAKIIETCRPELTAKAWYQAWKGVPDLPLLQDAMLRCWLESGATDSVRGLGPAFLPARCRAGTQPDLLAILRQAGVATLGACWKAGDAIEAMLFGASARMRLLLSDETRQYQFEVPADGRRFRLPLPRPTGVWSLAFADSEGQPQLLQGSPLVFAPPHRVVPVQTGTQVAVAVSAPAQARPVDIVIPVYGDAPRTRACIESVLTSLRHNTTPAALLVVDDASPEPELSAWLDTQAANGRLHLLRNPRNLGFIETCNRAMREHPERDIMLLNADTLVHGDWLDRLRATLYSAPDIATATPWTNNGEISSFPKIATNARGPNPAQLARLDGTAAALRQSGRTEDLELPTCCGFAMLIKRSVLDEIGLLDGVHLVRGYGEEVDWCLRASATGHRHLLSTGVFIAHTGTVSFRFEKTLRVRENRAVLAARYPRYHADYARFLSDDPLLEARTALRDALEEQRCDWLTAAVQLLEGAAEVARPVPQALPSSCMRIGVWQHRQHHPHSSKVLSLARLIASRPELSMRLLVIGEASEALWHTGVVDVLQSGIWDETTLLTDAALVGMTGCAALLVQHTLTTPLGVPRTELDESFDPEVWLNNWLAQHKAPPPARKKRQSKLKEAAAA</sequence>
<dbReference type="AlphaFoldDB" id="A0A1I7L0S9"/>
<dbReference type="Pfam" id="PF00535">
    <property type="entry name" value="Glycos_transf_2"/>
    <property type="match status" value="1"/>
</dbReference>
<dbReference type="InterPro" id="IPR029044">
    <property type="entry name" value="Nucleotide-diphossugar_trans"/>
</dbReference>
<protein>
    <submittedName>
        <fullName evidence="5">Glycosyltransferase, GT2 family</fullName>
    </submittedName>
</protein>
<evidence type="ECO:0000313" key="6">
    <source>
        <dbReference type="Proteomes" id="UP000199391"/>
    </source>
</evidence>
<dbReference type="Gene3D" id="3.90.550.10">
    <property type="entry name" value="Spore Coat Polysaccharide Biosynthesis Protein SpsA, Chain A"/>
    <property type="match status" value="1"/>
</dbReference>
<keyword evidence="6" id="KW-1185">Reference proteome</keyword>
<evidence type="ECO:0000256" key="2">
    <source>
        <dbReference type="ARBA" id="ARBA00022676"/>
    </source>
</evidence>
<dbReference type="GO" id="GO:0016757">
    <property type="term" value="F:glycosyltransferase activity"/>
    <property type="evidence" value="ECO:0007669"/>
    <property type="project" value="UniProtKB-KW"/>
</dbReference>
<evidence type="ECO:0000256" key="3">
    <source>
        <dbReference type="ARBA" id="ARBA00022679"/>
    </source>
</evidence>